<accession>A0ABN9XGS5</accession>
<sequence>MPDGSWLMGPGEAGKEPPRQKKAKQELGENQAMKRLVHHLETRMRTVEHQNAFQVYMPQDHTLVTRAKSLNQQYEERTKAAGSGRNLGPPELQIFGGIVSDIEHHLSQESCANQLKKYRAVFGRVLMRMQHSDAEETAVWVKEFSVNPCFDVGVMRVTVCLKGEVVVGGNAKKAAEVFEEQKAAWGGVAPDDSYEALLQRSPLEAIALKEGQKMCELQAVVFQVLRAWNGSAKAGRAPRGAFARRLLQKWWEE</sequence>
<comment type="caution">
    <text evidence="2">The sequence shown here is derived from an EMBL/GenBank/DDBJ whole genome shotgun (WGS) entry which is preliminary data.</text>
</comment>
<reference evidence="2" key="1">
    <citation type="submission" date="2023-10" db="EMBL/GenBank/DDBJ databases">
        <authorList>
            <person name="Chen Y."/>
            <person name="Shah S."/>
            <person name="Dougan E. K."/>
            <person name="Thang M."/>
            <person name="Chan C."/>
        </authorList>
    </citation>
    <scope>NUCLEOTIDE SEQUENCE [LARGE SCALE GENOMIC DNA]</scope>
</reference>
<name>A0ABN9XGS5_9DINO</name>
<dbReference type="Proteomes" id="UP001189429">
    <property type="component" value="Unassembled WGS sequence"/>
</dbReference>
<dbReference type="EMBL" id="CAUYUJ010020517">
    <property type="protein sequence ID" value="CAK0898900.1"/>
    <property type="molecule type" value="Genomic_DNA"/>
</dbReference>
<evidence type="ECO:0000313" key="3">
    <source>
        <dbReference type="Proteomes" id="UP001189429"/>
    </source>
</evidence>
<evidence type="ECO:0000256" key="1">
    <source>
        <dbReference type="SAM" id="MobiDB-lite"/>
    </source>
</evidence>
<protein>
    <submittedName>
        <fullName evidence="2">Uncharacterized protein</fullName>
    </submittedName>
</protein>
<keyword evidence="3" id="KW-1185">Reference proteome</keyword>
<feature type="region of interest" description="Disordered" evidence="1">
    <location>
        <begin position="1"/>
        <end position="20"/>
    </location>
</feature>
<proteinExistence type="predicted"/>
<organism evidence="2 3">
    <name type="scientific">Prorocentrum cordatum</name>
    <dbReference type="NCBI Taxonomy" id="2364126"/>
    <lineage>
        <taxon>Eukaryota</taxon>
        <taxon>Sar</taxon>
        <taxon>Alveolata</taxon>
        <taxon>Dinophyceae</taxon>
        <taxon>Prorocentrales</taxon>
        <taxon>Prorocentraceae</taxon>
        <taxon>Prorocentrum</taxon>
    </lineage>
</organism>
<gene>
    <name evidence="2" type="ORF">PCOR1329_LOCUS76556</name>
</gene>
<evidence type="ECO:0000313" key="2">
    <source>
        <dbReference type="EMBL" id="CAK0898900.1"/>
    </source>
</evidence>